<accession>A0A5D0RHA4</accession>
<dbReference type="EMBL" id="VSIY01000009">
    <property type="protein sequence ID" value="TYB80997.1"/>
    <property type="molecule type" value="Genomic_DNA"/>
</dbReference>
<evidence type="ECO:0008006" key="4">
    <source>
        <dbReference type="Google" id="ProtNLM"/>
    </source>
</evidence>
<dbReference type="InterPro" id="IPR051262">
    <property type="entry name" value="SMP-30/CGR1_Lactonase"/>
</dbReference>
<name>A0A5D0RHA4_9RHOB</name>
<organism evidence="2 3">
    <name type="scientific">Maritimibacter fusiformis</name>
    <dbReference type="NCBI Taxonomy" id="2603819"/>
    <lineage>
        <taxon>Bacteria</taxon>
        <taxon>Pseudomonadati</taxon>
        <taxon>Pseudomonadota</taxon>
        <taxon>Alphaproteobacteria</taxon>
        <taxon>Rhodobacterales</taxon>
        <taxon>Roseobacteraceae</taxon>
        <taxon>Maritimibacter</taxon>
    </lineage>
</organism>
<dbReference type="Proteomes" id="UP000322080">
    <property type="component" value="Unassembled WGS sequence"/>
</dbReference>
<evidence type="ECO:0000256" key="1">
    <source>
        <dbReference type="SAM" id="SignalP"/>
    </source>
</evidence>
<evidence type="ECO:0000313" key="3">
    <source>
        <dbReference type="Proteomes" id="UP000322080"/>
    </source>
</evidence>
<feature type="chain" id="PRO_5023109831" description="SMP-30/Gluconolactonase/LRE-like region domain-containing protein" evidence="1">
    <location>
        <begin position="24"/>
        <end position="336"/>
    </location>
</feature>
<dbReference type="SUPFAM" id="SSF63829">
    <property type="entry name" value="Calcium-dependent phosphotriesterase"/>
    <property type="match status" value="1"/>
</dbReference>
<keyword evidence="3" id="KW-1185">Reference proteome</keyword>
<dbReference type="InterPro" id="IPR011042">
    <property type="entry name" value="6-blade_b-propeller_TolB-like"/>
</dbReference>
<proteinExistence type="predicted"/>
<sequence length="336" mass="34171">MRYSPLKLALAASLATLAGPALADDWRVLAQFDDRPEGLVADGDGGLFASLFASGRIVRIGADGTVTDIGSIASATGGAAGSTIGIDFDGDDTIYVAFAGHSDLYPWPNDPNVADLACSDSTVLSTGLYAVTVSTGAVAPVATRADGYGFCYTDDPVVMPDGAVLVSDLSRAAIWRIEPDTGAATLWSDDPLFDPGARPLSGFGVGPNGIALGADGASVYAVTGGNPMLVRIPLNEDGSAGAGSMVTYGYDNLDGLEVGPDGAFYLTEAFRSEVWRVAPDAASREQIGAPAGAPLGGPASLAFLGDSLCVTNLDFFGMLPPEHANTVVCKSGVLPQ</sequence>
<protein>
    <recommendedName>
        <fullName evidence="4">SMP-30/Gluconolactonase/LRE-like region domain-containing protein</fullName>
    </recommendedName>
</protein>
<dbReference type="Gene3D" id="2.120.10.30">
    <property type="entry name" value="TolB, C-terminal domain"/>
    <property type="match status" value="1"/>
</dbReference>
<reference evidence="2 3" key="1">
    <citation type="submission" date="2019-08" db="EMBL/GenBank/DDBJ databases">
        <title>Identification of a novel species of the genus Boseongicola.</title>
        <authorList>
            <person name="Zhang X.-Q."/>
        </authorList>
    </citation>
    <scope>NUCLEOTIDE SEQUENCE [LARGE SCALE GENOMIC DNA]</scope>
    <source>
        <strain evidence="2 3">HY14</strain>
    </source>
</reference>
<evidence type="ECO:0000313" key="2">
    <source>
        <dbReference type="EMBL" id="TYB80997.1"/>
    </source>
</evidence>
<dbReference type="PANTHER" id="PTHR47572">
    <property type="entry name" value="LIPOPROTEIN-RELATED"/>
    <property type="match status" value="1"/>
</dbReference>
<gene>
    <name evidence="2" type="ORF">FVF75_11160</name>
</gene>
<dbReference type="AlphaFoldDB" id="A0A5D0RHA4"/>
<dbReference type="PANTHER" id="PTHR47572:SF5">
    <property type="entry name" value="BLR2277 PROTEIN"/>
    <property type="match status" value="1"/>
</dbReference>
<feature type="signal peptide" evidence="1">
    <location>
        <begin position="1"/>
        <end position="23"/>
    </location>
</feature>
<dbReference type="RefSeq" id="WP_148378060.1">
    <property type="nucleotide sequence ID" value="NZ_VSIY01000009.1"/>
</dbReference>
<comment type="caution">
    <text evidence="2">The sequence shown here is derived from an EMBL/GenBank/DDBJ whole genome shotgun (WGS) entry which is preliminary data.</text>
</comment>
<keyword evidence="1" id="KW-0732">Signal</keyword>